<sequence>MGWRVKRSHISEKWFVVFSPPELWDVETARAVGGSILGHIHHHDPRAPKPLVGAAVQQGSVCSLQWSPGEDRLASGSKDGRLSIWDGDFAACKLAKLQRQPLVTMKQPSAVKKQRAMACSCFALFTTVCLVLLYVQSCVCGEAEIFGGKEVKAHSMPYMVLLLHRGQPDCGGTLLSSRWVLTAAHCTDITEVRLGVHSIKKSKNDKSVQVRKVVKTYPHPTYDSYTANHDLQLLKLNQKVKQTKTVKYAPLAKKIPDPRNGTTCLVAGWGLVNDTTKTMSDVLMSAKVDVMGRETCNSSKYWNSAITPDMVCAGPQGKNKTQDTCKGDSGGPLLCNGVQVGVTAFGAKGCRPHKIPGVYTFLSKQHIEWIKETMRKPALSETSATQ</sequence>
<evidence type="ECO:0000313" key="9">
    <source>
        <dbReference type="EMBL" id="KAK0135420.1"/>
    </source>
</evidence>
<dbReference type="GO" id="GO:0006508">
    <property type="term" value="P:proteolysis"/>
    <property type="evidence" value="ECO:0007669"/>
    <property type="project" value="UniProtKB-KW"/>
</dbReference>
<dbReference type="InterPro" id="IPR009003">
    <property type="entry name" value="Peptidase_S1_PA"/>
</dbReference>
<dbReference type="SUPFAM" id="SSF50494">
    <property type="entry name" value="Trypsin-like serine proteases"/>
    <property type="match status" value="1"/>
</dbReference>
<dbReference type="PROSITE" id="PS50082">
    <property type="entry name" value="WD_REPEATS_2"/>
    <property type="match status" value="1"/>
</dbReference>
<dbReference type="PANTHER" id="PTHR24271">
    <property type="entry name" value="KALLIKREIN-RELATED"/>
    <property type="match status" value="1"/>
</dbReference>
<keyword evidence="5" id="KW-1015">Disulfide bond</keyword>
<dbReference type="InterPro" id="IPR015943">
    <property type="entry name" value="WD40/YVTN_repeat-like_dom_sf"/>
</dbReference>
<evidence type="ECO:0000256" key="4">
    <source>
        <dbReference type="ARBA" id="ARBA00022825"/>
    </source>
</evidence>
<dbReference type="Proteomes" id="UP001174136">
    <property type="component" value="Unassembled WGS sequence"/>
</dbReference>
<dbReference type="CDD" id="cd00190">
    <property type="entry name" value="Tryp_SPc"/>
    <property type="match status" value="1"/>
</dbReference>
<gene>
    <name evidence="9" type="primary">Gzma_5</name>
    <name evidence="9" type="ORF">N1851_028736</name>
</gene>
<evidence type="ECO:0000256" key="2">
    <source>
        <dbReference type="ARBA" id="ARBA00022670"/>
    </source>
</evidence>
<dbReference type="GO" id="GO:0004252">
    <property type="term" value="F:serine-type endopeptidase activity"/>
    <property type="evidence" value="ECO:0007669"/>
    <property type="project" value="InterPro"/>
</dbReference>
<dbReference type="PROSITE" id="PS00134">
    <property type="entry name" value="TRYPSIN_HIS"/>
    <property type="match status" value="1"/>
</dbReference>
<dbReference type="InterPro" id="IPR001314">
    <property type="entry name" value="Peptidase_S1A"/>
</dbReference>
<dbReference type="InterPro" id="IPR018114">
    <property type="entry name" value="TRYPSIN_HIS"/>
</dbReference>
<dbReference type="Pfam" id="PF00400">
    <property type="entry name" value="WD40"/>
    <property type="match status" value="1"/>
</dbReference>
<proteinExistence type="inferred from homology"/>
<evidence type="ECO:0000256" key="1">
    <source>
        <dbReference type="ARBA" id="ARBA00009228"/>
    </source>
</evidence>
<organism evidence="9 10">
    <name type="scientific">Merluccius polli</name>
    <name type="common">Benguela hake</name>
    <name type="synonym">Merluccius cadenati</name>
    <dbReference type="NCBI Taxonomy" id="89951"/>
    <lineage>
        <taxon>Eukaryota</taxon>
        <taxon>Metazoa</taxon>
        <taxon>Chordata</taxon>
        <taxon>Craniata</taxon>
        <taxon>Vertebrata</taxon>
        <taxon>Euteleostomi</taxon>
        <taxon>Actinopterygii</taxon>
        <taxon>Neopterygii</taxon>
        <taxon>Teleostei</taxon>
        <taxon>Neoteleostei</taxon>
        <taxon>Acanthomorphata</taxon>
        <taxon>Zeiogadaria</taxon>
        <taxon>Gadariae</taxon>
        <taxon>Gadiformes</taxon>
        <taxon>Gadoidei</taxon>
        <taxon>Merlucciidae</taxon>
        <taxon>Merluccius</taxon>
    </lineage>
</organism>
<evidence type="ECO:0000256" key="5">
    <source>
        <dbReference type="ARBA" id="ARBA00023157"/>
    </source>
</evidence>
<dbReference type="SMART" id="SM00320">
    <property type="entry name" value="WD40"/>
    <property type="match status" value="1"/>
</dbReference>
<keyword evidence="4 7" id="KW-0720">Serine protease</keyword>
<dbReference type="InterPro" id="IPR033116">
    <property type="entry name" value="TRYPSIN_SER"/>
</dbReference>
<accession>A0AA47M877</accession>
<dbReference type="InterPro" id="IPR043504">
    <property type="entry name" value="Peptidase_S1_PA_chymotrypsin"/>
</dbReference>
<dbReference type="InterPro" id="IPR001254">
    <property type="entry name" value="Trypsin_dom"/>
</dbReference>
<keyword evidence="3 7" id="KW-0378">Hydrolase</keyword>
<evidence type="ECO:0000256" key="3">
    <source>
        <dbReference type="ARBA" id="ARBA00022801"/>
    </source>
</evidence>
<protein>
    <submittedName>
        <fullName evidence="9">Granzyme A</fullName>
    </submittedName>
</protein>
<dbReference type="InterPro" id="IPR001680">
    <property type="entry name" value="WD40_rpt"/>
</dbReference>
<evidence type="ECO:0000256" key="7">
    <source>
        <dbReference type="RuleBase" id="RU363034"/>
    </source>
</evidence>
<feature type="repeat" description="WD" evidence="6">
    <location>
        <begin position="54"/>
        <end position="86"/>
    </location>
</feature>
<keyword evidence="6" id="KW-0853">WD repeat</keyword>
<keyword evidence="10" id="KW-1185">Reference proteome</keyword>
<dbReference type="PRINTS" id="PR00722">
    <property type="entry name" value="CHYMOTRYPSIN"/>
</dbReference>
<dbReference type="Gene3D" id="2.130.10.10">
    <property type="entry name" value="YVTN repeat-like/Quinoprotein amine dehydrogenase"/>
    <property type="match status" value="1"/>
</dbReference>
<evidence type="ECO:0000256" key="6">
    <source>
        <dbReference type="PROSITE-ProRule" id="PRU00221"/>
    </source>
</evidence>
<dbReference type="PROSITE" id="PS50240">
    <property type="entry name" value="TRYPSIN_DOM"/>
    <property type="match status" value="1"/>
</dbReference>
<dbReference type="PROSITE" id="PS00135">
    <property type="entry name" value="TRYPSIN_SER"/>
    <property type="match status" value="1"/>
</dbReference>
<dbReference type="AlphaFoldDB" id="A0AA47M877"/>
<evidence type="ECO:0000259" key="8">
    <source>
        <dbReference type="PROSITE" id="PS50240"/>
    </source>
</evidence>
<comment type="caution">
    <text evidence="9">The sequence shown here is derived from an EMBL/GenBank/DDBJ whole genome shotgun (WGS) entry which is preliminary data.</text>
</comment>
<evidence type="ECO:0000313" key="10">
    <source>
        <dbReference type="Proteomes" id="UP001174136"/>
    </source>
</evidence>
<dbReference type="SMART" id="SM00020">
    <property type="entry name" value="Tryp_SPc"/>
    <property type="match status" value="1"/>
</dbReference>
<reference evidence="9" key="1">
    <citation type="journal article" date="2023" name="Front. Mar. Sci.">
        <title>A new Merluccius polli reference genome to investigate the effects of global change in West African waters.</title>
        <authorList>
            <person name="Mateo J.L."/>
            <person name="Blanco-Fernandez C."/>
            <person name="Garcia-Vazquez E."/>
            <person name="Machado-Schiaffino G."/>
        </authorList>
    </citation>
    <scope>NUCLEOTIDE SEQUENCE</scope>
    <source>
        <strain evidence="9">C29</strain>
        <tissue evidence="9">Fin</tissue>
    </source>
</reference>
<dbReference type="FunFam" id="2.40.10.10:FF:000010">
    <property type="entry name" value="Kallikrein related peptidase 11"/>
    <property type="match status" value="1"/>
</dbReference>
<dbReference type="PANTHER" id="PTHR24271:SF52">
    <property type="entry name" value="GRANZYME K"/>
    <property type="match status" value="1"/>
</dbReference>
<dbReference type="Gene3D" id="2.40.10.10">
    <property type="entry name" value="Trypsin-like serine proteases"/>
    <property type="match status" value="2"/>
</dbReference>
<feature type="domain" description="Peptidase S1" evidence="8">
    <location>
        <begin position="145"/>
        <end position="375"/>
    </location>
</feature>
<dbReference type="PROSITE" id="PS50294">
    <property type="entry name" value="WD_REPEATS_REGION"/>
    <property type="match status" value="1"/>
</dbReference>
<dbReference type="EMBL" id="JAOPHQ010005428">
    <property type="protein sequence ID" value="KAK0135420.1"/>
    <property type="molecule type" value="Genomic_DNA"/>
</dbReference>
<dbReference type="Pfam" id="PF00089">
    <property type="entry name" value="Trypsin"/>
    <property type="match status" value="1"/>
</dbReference>
<name>A0AA47M877_MERPO</name>
<dbReference type="InterPro" id="IPR011047">
    <property type="entry name" value="Quinoprotein_ADH-like_sf"/>
</dbReference>
<comment type="similarity">
    <text evidence="1">Belongs to the peptidase S1 family. Snake venom subfamily.</text>
</comment>
<keyword evidence="2 7" id="KW-0645">Protease</keyword>
<dbReference type="SUPFAM" id="SSF50998">
    <property type="entry name" value="Quinoprotein alcohol dehydrogenase-like"/>
    <property type="match status" value="1"/>
</dbReference>